<comment type="cofactor">
    <cofactor evidence="1">
        <name>Mg(2+)</name>
        <dbReference type="ChEBI" id="CHEBI:18420"/>
    </cofactor>
</comment>
<comment type="function">
    <text evidence="17">UDP-N-acetylglucosamine--dolichyl-phosphate N-acetylglucosaminephosphotransferase that operates in the biosynthetic pathway of dolichol-linked oligosaccharides, the glycan precursors employed in protein asparagine (N)-glycosylation. The assembly of dolichol-linked oligosaccharides begins on the cytosolic side of the endoplasmic reticulum membrane and finishes in its lumen. The sequential addition of sugars to dolichol pyrophosphate produces dolichol-linked oligosaccharides containing fourteen sugars, including two GlcNAcs, nine mannoses and three glucoses. Once assembled, the oligosaccharide is transferred from the lipid to nascent proteins by oligosaccharyltransferases. Catalyzes the initial step of dolichol-linked oligosaccharide biosynthesis, transfering GlcNAc-1-P from cytosolic UDP-GlcNAc onto the carrier lipid dolichyl phosphate (P-dolichol), yielding GlcNAc-P-P-dolichol embedded in the cytoplasmic leaflet of the endoplasmic reticulum membrane.</text>
</comment>
<evidence type="ECO:0000256" key="2">
    <source>
        <dbReference type="ARBA" id="ARBA00004477"/>
    </source>
</evidence>
<feature type="transmembrane region" description="Helical" evidence="19">
    <location>
        <begin position="142"/>
        <end position="163"/>
    </location>
</feature>
<feature type="transmembrane region" description="Helical" evidence="19">
    <location>
        <begin position="21"/>
        <end position="47"/>
    </location>
</feature>
<dbReference type="EMBL" id="UYYG01000294">
    <property type="protein sequence ID" value="VDN54130.1"/>
    <property type="molecule type" value="Genomic_DNA"/>
</dbReference>
<gene>
    <name evidence="20" type="ORF">DME_LOCUS4103</name>
</gene>
<dbReference type="EC" id="2.7.8.15" evidence="5"/>
<comment type="pathway">
    <text evidence="3">Protein modification; protein glycosylation.</text>
</comment>
<dbReference type="UniPathway" id="UPA00378"/>
<evidence type="ECO:0000256" key="7">
    <source>
        <dbReference type="ARBA" id="ARBA00022676"/>
    </source>
</evidence>
<dbReference type="GO" id="GO:0046872">
    <property type="term" value="F:metal ion binding"/>
    <property type="evidence" value="ECO:0007669"/>
    <property type="project" value="UniProtKB-KW"/>
</dbReference>
<accession>A0A0N4URL0</accession>
<dbReference type="PANTHER" id="PTHR10571:SF0">
    <property type="entry name" value="UDP-N-ACETYLGLUCOSAMINE--DOLICHYL-PHOSPHATE N-ACETYLGLUCOSAMINEPHOSPHOTRANSFERASE"/>
    <property type="match status" value="1"/>
</dbReference>
<keyword evidence="14 19" id="KW-0472">Membrane</keyword>
<dbReference type="Pfam" id="PF00953">
    <property type="entry name" value="Glycos_transf_4"/>
    <property type="match status" value="1"/>
</dbReference>
<dbReference type="CDD" id="cd06855">
    <property type="entry name" value="GT_GPT_euk"/>
    <property type="match status" value="1"/>
</dbReference>
<keyword evidence="10" id="KW-0479">Metal-binding</keyword>
<evidence type="ECO:0000256" key="17">
    <source>
        <dbReference type="ARBA" id="ARBA00044717"/>
    </source>
</evidence>
<dbReference type="Proteomes" id="UP000274756">
    <property type="component" value="Unassembled WGS sequence"/>
</dbReference>
<keyword evidence="22" id="KW-1185">Reference proteome</keyword>
<dbReference type="InterPro" id="IPR033895">
    <property type="entry name" value="GPT"/>
</dbReference>
<dbReference type="STRING" id="318479.A0A0N4URL0"/>
<evidence type="ECO:0000256" key="1">
    <source>
        <dbReference type="ARBA" id="ARBA00001946"/>
    </source>
</evidence>
<keyword evidence="7" id="KW-0328">Glycosyltransferase</keyword>
<keyword evidence="12" id="KW-0460">Magnesium</keyword>
<evidence type="ECO:0000256" key="9">
    <source>
        <dbReference type="ARBA" id="ARBA00022692"/>
    </source>
</evidence>
<feature type="transmembrane region" description="Helical" evidence="19">
    <location>
        <begin position="175"/>
        <end position="200"/>
    </location>
</feature>
<dbReference type="Proteomes" id="UP000038040">
    <property type="component" value="Unplaced"/>
</dbReference>
<evidence type="ECO:0000256" key="14">
    <source>
        <dbReference type="ARBA" id="ARBA00023136"/>
    </source>
</evidence>
<evidence type="ECO:0000256" key="12">
    <source>
        <dbReference type="ARBA" id="ARBA00022842"/>
    </source>
</evidence>
<evidence type="ECO:0000313" key="21">
    <source>
        <dbReference type="Proteomes" id="UP000038040"/>
    </source>
</evidence>
<dbReference type="GO" id="GO:0006488">
    <property type="term" value="P:dolichol-linked oligosaccharide biosynthetic process"/>
    <property type="evidence" value="ECO:0007669"/>
    <property type="project" value="InterPro"/>
</dbReference>
<organism evidence="21 23">
    <name type="scientific">Dracunculus medinensis</name>
    <name type="common">Guinea worm</name>
    <dbReference type="NCBI Taxonomy" id="318479"/>
    <lineage>
        <taxon>Eukaryota</taxon>
        <taxon>Metazoa</taxon>
        <taxon>Ecdysozoa</taxon>
        <taxon>Nematoda</taxon>
        <taxon>Chromadorea</taxon>
        <taxon>Rhabditida</taxon>
        <taxon>Spirurina</taxon>
        <taxon>Dracunculoidea</taxon>
        <taxon>Dracunculidae</taxon>
        <taxon>Dracunculus</taxon>
    </lineage>
</organism>
<evidence type="ECO:0000256" key="3">
    <source>
        <dbReference type="ARBA" id="ARBA00004922"/>
    </source>
</evidence>
<feature type="transmembrane region" description="Helical" evidence="19">
    <location>
        <begin position="206"/>
        <end position="224"/>
    </location>
</feature>
<keyword evidence="11" id="KW-0256">Endoplasmic reticulum</keyword>
<dbReference type="GO" id="GO:0005789">
    <property type="term" value="C:endoplasmic reticulum membrane"/>
    <property type="evidence" value="ECO:0007669"/>
    <property type="project" value="UniProtKB-SubCell"/>
</dbReference>
<evidence type="ECO:0000256" key="15">
    <source>
        <dbReference type="ARBA" id="ARBA00029567"/>
    </source>
</evidence>
<evidence type="ECO:0000256" key="19">
    <source>
        <dbReference type="SAM" id="Phobius"/>
    </source>
</evidence>
<dbReference type="InterPro" id="IPR000715">
    <property type="entry name" value="Glycosyl_transferase_4"/>
</dbReference>
<feature type="transmembrane region" description="Helical" evidence="19">
    <location>
        <begin position="103"/>
        <end position="122"/>
    </location>
</feature>
<evidence type="ECO:0000313" key="22">
    <source>
        <dbReference type="Proteomes" id="UP000274756"/>
    </source>
</evidence>
<evidence type="ECO:0000256" key="16">
    <source>
        <dbReference type="ARBA" id="ARBA00033238"/>
    </source>
</evidence>
<evidence type="ECO:0000256" key="8">
    <source>
        <dbReference type="ARBA" id="ARBA00022679"/>
    </source>
</evidence>
<comment type="subcellular location">
    <subcellularLocation>
        <location evidence="2">Endoplasmic reticulum membrane</location>
        <topology evidence="2">Multi-pass membrane protein</topology>
    </subcellularLocation>
</comment>
<evidence type="ECO:0000313" key="20">
    <source>
        <dbReference type="EMBL" id="VDN54130.1"/>
    </source>
</evidence>
<name>A0A0N4URL0_DRAME</name>
<evidence type="ECO:0000313" key="23">
    <source>
        <dbReference type="WBParaSite" id="DME_0001069201-mRNA-1"/>
    </source>
</evidence>
<dbReference type="PANTHER" id="PTHR10571">
    <property type="entry name" value="UDP-N-ACETYLGLUCOSAMINE--DOLICHYL-PHOSPHATE N-ACETYLGLUCOSAMINEPHOSPHOTRANSFERASE"/>
    <property type="match status" value="1"/>
</dbReference>
<proteinExistence type="inferred from homology"/>
<protein>
    <recommendedName>
        <fullName evidence="6">UDP-N-acetylglucosamine--dolichyl-phosphate N-acetylglucosaminephosphotransferase</fullName>
        <ecNumber evidence="5">2.7.8.15</ecNumber>
    </recommendedName>
    <alternativeName>
        <fullName evidence="15">GlcNAc-1-P transferase</fullName>
    </alternativeName>
    <alternativeName>
        <fullName evidence="16">N-acetylglucosamine-1-phosphate transferase</fullName>
    </alternativeName>
</protein>
<evidence type="ECO:0000256" key="4">
    <source>
        <dbReference type="ARBA" id="ARBA00009317"/>
    </source>
</evidence>
<evidence type="ECO:0000256" key="10">
    <source>
        <dbReference type="ARBA" id="ARBA00022723"/>
    </source>
</evidence>
<dbReference type="GO" id="GO:0003975">
    <property type="term" value="F:UDP-N-acetylglucosamine-dolichyl-phosphate N-acetylglucosaminephosphotransferase activity"/>
    <property type="evidence" value="ECO:0007669"/>
    <property type="project" value="UniProtKB-EC"/>
</dbReference>
<reference evidence="23" key="1">
    <citation type="submission" date="2017-02" db="UniProtKB">
        <authorList>
            <consortium name="WormBaseParasite"/>
        </authorList>
    </citation>
    <scope>IDENTIFICATION</scope>
</reference>
<feature type="transmembrane region" description="Helical" evidence="19">
    <location>
        <begin position="67"/>
        <end position="91"/>
    </location>
</feature>
<comment type="catalytic activity">
    <reaction evidence="18">
        <text>a di-trans,poly-cis-dolichyl phosphate + UDP-N-acetyl-alpha-D-glucosamine = an N-acetyl-alpha-D-glucosaminyl-diphospho-di-trans,poly-cis-dolichol + UMP</text>
        <dbReference type="Rhea" id="RHEA:13289"/>
        <dbReference type="Rhea" id="RHEA-COMP:19498"/>
        <dbReference type="Rhea" id="RHEA-COMP:19507"/>
        <dbReference type="ChEBI" id="CHEBI:57683"/>
        <dbReference type="ChEBI" id="CHEBI:57705"/>
        <dbReference type="ChEBI" id="CHEBI:57865"/>
        <dbReference type="ChEBI" id="CHEBI:58427"/>
        <dbReference type="EC" id="2.7.8.15"/>
    </reaction>
    <physiologicalReaction direction="left-to-right" evidence="18">
        <dbReference type="Rhea" id="RHEA:13290"/>
    </physiologicalReaction>
</comment>
<keyword evidence="13 19" id="KW-1133">Transmembrane helix</keyword>
<dbReference type="GO" id="GO:0016757">
    <property type="term" value="F:glycosyltransferase activity"/>
    <property type="evidence" value="ECO:0007669"/>
    <property type="project" value="UniProtKB-KW"/>
</dbReference>
<dbReference type="AlphaFoldDB" id="A0A0N4URL0"/>
<evidence type="ECO:0000256" key="13">
    <source>
        <dbReference type="ARBA" id="ARBA00022989"/>
    </source>
</evidence>
<dbReference type="OrthoDB" id="10262326at2759"/>
<keyword evidence="9 19" id="KW-0812">Transmembrane</keyword>
<reference evidence="20 22" key="2">
    <citation type="submission" date="2018-11" db="EMBL/GenBank/DDBJ databases">
        <authorList>
            <consortium name="Pathogen Informatics"/>
        </authorList>
    </citation>
    <scope>NUCLEOTIDE SEQUENCE [LARGE SCALE GENOMIC DNA]</scope>
</reference>
<sequence>MLVMIPSIARVFFFEMTKSTWFANLVLSFLGGFISYRIILEYIPIFIQRKLYGRDRCKVNVEPVAEPVGVVSAAVYLIIMFLFIPFLFYEWASNESPFPHEKLLIFMSAIVGICCAILLGFADDMLDLRWRHKLLFPTLSSLPLLLVYYATGSSTTIIVPSIVRKIIPVSENIDIGFLYYLYMGIMIVFCTNAINILAGINGLEAGQALIIAISIALFNIIQLIRLETEALYHSLSLYFLLPFISTNIPLIYWNWYAFCHFFLSY</sequence>
<evidence type="ECO:0000256" key="18">
    <source>
        <dbReference type="ARBA" id="ARBA00045078"/>
    </source>
</evidence>
<dbReference type="WBParaSite" id="DME_0001069201-mRNA-1">
    <property type="protein sequence ID" value="DME_0001069201-mRNA-1"/>
    <property type="gene ID" value="DME_0001069201"/>
</dbReference>
<evidence type="ECO:0000256" key="11">
    <source>
        <dbReference type="ARBA" id="ARBA00022824"/>
    </source>
</evidence>
<comment type="similarity">
    <text evidence="4">Belongs to the glycosyltransferase 4 family.</text>
</comment>
<evidence type="ECO:0000256" key="6">
    <source>
        <dbReference type="ARBA" id="ARBA00017659"/>
    </source>
</evidence>
<keyword evidence="8" id="KW-0808">Transferase</keyword>
<evidence type="ECO:0000256" key="5">
    <source>
        <dbReference type="ARBA" id="ARBA00013225"/>
    </source>
</evidence>
<feature type="transmembrane region" description="Helical" evidence="19">
    <location>
        <begin position="236"/>
        <end position="255"/>
    </location>
</feature>